<evidence type="ECO:0000313" key="2">
    <source>
        <dbReference type="Proteomes" id="UP000193207"/>
    </source>
</evidence>
<dbReference type="EMBL" id="FWFU01000003">
    <property type="protein sequence ID" value="SLN48648.1"/>
    <property type="molecule type" value="Genomic_DNA"/>
</dbReference>
<protein>
    <submittedName>
        <fullName evidence="1">Uncharacterized protein</fullName>
    </submittedName>
</protein>
<dbReference type="AlphaFoldDB" id="A0A1X6ZEB8"/>
<sequence>MHHLLVLCGHLLRQVSHWREFALNLMQLHSDFAAVFRAKQ</sequence>
<organism evidence="1 2">
    <name type="scientific">Roseovarius halotolerans</name>
    <dbReference type="NCBI Taxonomy" id="505353"/>
    <lineage>
        <taxon>Bacteria</taxon>
        <taxon>Pseudomonadati</taxon>
        <taxon>Pseudomonadota</taxon>
        <taxon>Alphaproteobacteria</taxon>
        <taxon>Rhodobacterales</taxon>
        <taxon>Roseobacteraceae</taxon>
        <taxon>Roseovarius</taxon>
    </lineage>
</organism>
<reference evidence="1 2" key="1">
    <citation type="submission" date="2017-03" db="EMBL/GenBank/DDBJ databases">
        <authorList>
            <person name="Afonso C.L."/>
            <person name="Miller P.J."/>
            <person name="Scott M.A."/>
            <person name="Spackman E."/>
            <person name="Goraichik I."/>
            <person name="Dimitrov K.M."/>
            <person name="Suarez D.L."/>
            <person name="Swayne D.E."/>
        </authorList>
    </citation>
    <scope>NUCLEOTIDE SEQUENCE [LARGE SCALE GENOMIC DNA]</scope>
    <source>
        <strain evidence="1 2">CECT 8110</strain>
    </source>
</reference>
<evidence type="ECO:0000313" key="1">
    <source>
        <dbReference type="EMBL" id="SLN48648.1"/>
    </source>
</evidence>
<keyword evidence="2" id="KW-1185">Reference proteome</keyword>
<accession>A0A1X6ZEB8</accession>
<gene>
    <name evidence="1" type="ORF">ROH8110_02606</name>
</gene>
<proteinExistence type="predicted"/>
<dbReference type="Proteomes" id="UP000193207">
    <property type="component" value="Unassembled WGS sequence"/>
</dbReference>
<name>A0A1X6ZEB8_9RHOB</name>